<keyword evidence="6" id="KW-0653">Protein transport</keyword>
<evidence type="ECO:0000313" key="12">
    <source>
        <dbReference type="Proteomes" id="UP000002072"/>
    </source>
</evidence>
<dbReference type="eggNOG" id="COG1862">
    <property type="taxonomic scope" value="Bacteria"/>
</dbReference>
<sequence>MYSTTTILVIYAVIFIPLLGILYYNNNKKRKKFDEMMNSLNIGQKIMTIGGIIGNITKINDETVEIKVDQNTRLTITKRAISHIIK</sequence>
<keyword evidence="3" id="KW-0813">Transport</keyword>
<dbReference type="EMBL" id="CP001779">
    <property type="protein sequence ID" value="ACZ01188.1"/>
    <property type="molecule type" value="Genomic_DNA"/>
</dbReference>
<keyword evidence="8" id="KW-0811">Translocation</keyword>
<dbReference type="STRING" id="519441.Smon_0715"/>
<dbReference type="OrthoDB" id="95754at2"/>
<evidence type="ECO:0000256" key="7">
    <source>
        <dbReference type="ARBA" id="ARBA00022989"/>
    </source>
</evidence>
<evidence type="ECO:0000256" key="10">
    <source>
        <dbReference type="SAM" id="Phobius"/>
    </source>
</evidence>
<accession>D1AY12</accession>
<comment type="subcellular location">
    <subcellularLocation>
        <location evidence="1">Cell membrane</location>
        <topology evidence="1">Single-pass membrane protein</topology>
    </subcellularLocation>
</comment>
<evidence type="ECO:0000313" key="11">
    <source>
        <dbReference type="EMBL" id="ACZ01188.1"/>
    </source>
</evidence>
<feature type="transmembrane region" description="Helical" evidence="10">
    <location>
        <begin position="6"/>
        <end position="24"/>
    </location>
</feature>
<gene>
    <name evidence="11" type="ordered locus">Smon_0715</name>
</gene>
<dbReference type="Pfam" id="PF02699">
    <property type="entry name" value="YajC"/>
    <property type="match status" value="1"/>
</dbReference>
<keyword evidence="5 10" id="KW-0812">Transmembrane</keyword>
<dbReference type="Proteomes" id="UP000002072">
    <property type="component" value="Chromosome"/>
</dbReference>
<protein>
    <submittedName>
        <fullName evidence="11">Preprotein translocase, YajC subunit</fullName>
    </submittedName>
</protein>
<dbReference type="PANTHER" id="PTHR33909">
    <property type="entry name" value="SEC TRANSLOCON ACCESSORY COMPLEX SUBUNIT YAJC"/>
    <property type="match status" value="1"/>
</dbReference>
<evidence type="ECO:0000256" key="9">
    <source>
        <dbReference type="ARBA" id="ARBA00023136"/>
    </source>
</evidence>
<dbReference type="GeneID" id="29674259"/>
<reference evidence="11 12" key="1">
    <citation type="journal article" date="2009" name="Stand. Genomic Sci.">
        <title>Complete genome sequence of Streptobacillus moniliformis type strain (9901T).</title>
        <authorList>
            <person name="Nolan M."/>
            <person name="Gronow S."/>
            <person name="Lapidus A."/>
            <person name="Ivanova N."/>
            <person name="Copeland A."/>
            <person name="Lucas S."/>
            <person name="Del Rio T.G."/>
            <person name="Chen F."/>
            <person name="Tice H."/>
            <person name="Pitluck S."/>
            <person name="Cheng J.F."/>
            <person name="Sims D."/>
            <person name="Meincke L."/>
            <person name="Bruce D."/>
            <person name="Goodwin L."/>
            <person name="Brettin T."/>
            <person name="Han C."/>
            <person name="Detter J.C."/>
            <person name="Ovchinikova G."/>
            <person name="Pati A."/>
            <person name="Mavromatis K."/>
            <person name="Mikhailova N."/>
            <person name="Chen A."/>
            <person name="Palaniappan K."/>
            <person name="Land M."/>
            <person name="Hauser L."/>
            <person name="Chang Y.J."/>
            <person name="Jeffries C.D."/>
            <person name="Rohde M."/>
            <person name="Sproer C."/>
            <person name="Goker M."/>
            <person name="Bristow J."/>
            <person name="Eisen J.A."/>
            <person name="Markowitz V."/>
            <person name="Hugenholtz P."/>
            <person name="Kyrpides N.C."/>
            <person name="Klenk H.P."/>
            <person name="Chain P."/>
        </authorList>
    </citation>
    <scope>NUCLEOTIDE SEQUENCE [LARGE SCALE GENOMIC DNA]</scope>
    <source>
        <strain evidence="12">ATCC 14647 / DSM 12112 / NCTC 10651 / 9901</strain>
    </source>
</reference>
<evidence type="ECO:0000256" key="6">
    <source>
        <dbReference type="ARBA" id="ARBA00022927"/>
    </source>
</evidence>
<dbReference type="AlphaFoldDB" id="D1AY12"/>
<name>D1AY12_STRM9</name>
<evidence type="ECO:0000256" key="1">
    <source>
        <dbReference type="ARBA" id="ARBA00004162"/>
    </source>
</evidence>
<dbReference type="HOGENOM" id="CLU_116157_5_1_0"/>
<proteinExistence type="inferred from homology"/>
<evidence type="ECO:0000256" key="3">
    <source>
        <dbReference type="ARBA" id="ARBA00022448"/>
    </source>
</evidence>
<dbReference type="NCBIfam" id="TIGR00739">
    <property type="entry name" value="yajC"/>
    <property type="match status" value="1"/>
</dbReference>
<keyword evidence="4" id="KW-1003">Cell membrane</keyword>
<keyword evidence="9 10" id="KW-0472">Membrane</keyword>
<evidence type="ECO:0000256" key="2">
    <source>
        <dbReference type="ARBA" id="ARBA00006742"/>
    </source>
</evidence>
<dbReference type="RefSeq" id="WP_012858739.1">
    <property type="nucleotide sequence ID" value="NC_013515.1"/>
</dbReference>
<evidence type="ECO:0000256" key="4">
    <source>
        <dbReference type="ARBA" id="ARBA00022475"/>
    </source>
</evidence>
<dbReference type="KEGG" id="smf:Smon_0715"/>
<dbReference type="GO" id="GO:0015031">
    <property type="term" value="P:protein transport"/>
    <property type="evidence" value="ECO:0007669"/>
    <property type="project" value="UniProtKB-KW"/>
</dbReference>
<dbReference type="PANTHER" id="PTHR33909:SF1">
    <property type="entry name" value="SEC TRANSLOCON ACCESSORY COMPLEX SUBUNIT YAJC"/>
    <property type="match status" value="1"/>
</dbReference>
<dbReference type="InterPro" id="IPR003849">
    <property type="entry name" value="Preprotein_translocase_YajC"/>
</dbReference>
<keyword evidence="7 10" id="KW-1133">Transmembrane helix</keyword>
<evidence type="ECO:0000256" key="5">
    <source>
        <dbReference type="ARBA" id="ARBA00022692"/>
    </source>
</evidence>
<dbReference type="SMART" id="SM01323">
    <property type="entry name" value="YajC"/>
    <property type="match status" value="1"/>
</dbReference>
<organism evidence="11 12">
    <name type="scientific">Streptobacillus moniliformis (strain ATCC 14647 / DSM 12112 / NCTC 10651 / 9901)</name>
    <dbReference type="NCBI Taxonomy" id="519441"/>
    <lineage>
        <taxon>Bacteria</taxon>
        <taxon>Fusobacteriati</taxon>
        <taxon>Fusobacteriota</taxon>
        <taxon>Fusobacteriia</taxon>
        <taxon>Fusobacteriales</taxon>
        <taxon>Leptotrichiaceae</taxon>
        <taxon>Streptobacillus</taxon>
    </lineage>
</organism>
<comment type="similarity">
    <text evidence="2">Belongs to the YajC family.</text>
</comment>
<dbReference type="GO" id="GO:0005886">
    <property type="term" value="C:plasma membrane"/>
    <property type="evidence" value="ECO:0007669"/>
    <property type="project" value="UniProtKB-SubCell"/>
</dbReference>
<evidence type="ECO:0000256" key="8">
    <source>
        <dbReference type="ARBA" id="ARBA00023010"/>
    </source>
</evidence>
<keyword evidence="12" id="KW-1185">Reference proteome</keyword>